<dbReference type="RefSeq" id="WP_011500227.1">
    <property type="nucleotide sequence ID" value="NC_007955.1"/>
</dbReference>
<dbReference type="Proteomes" id="UP000001979">
    <property type="component" value="Chromosome"/>
</dbReference>
<dbReference type="OrthoDB" id="351285at2157"/>
<dbReference type="HOGENOM" id="CLU_784391_0_0_2"/>
<dbReference type="Gene3D" id="3.40.50.2000">
    <property type="entry name" value="Glycogen Phosphorylase B"/>
    <property type="match status" value="1"/>
</dbReference>
<evidence type="ECO:0000259" key="1">
    <source>
        <dbReference type="Pfam" id="PF13524"/>
    </source>
</evidence>
<gene>
    <name evidence="2" type="ordered locus">Mbur_2228</name>
</gene>
<dbReference type="GeneID" id="3998840"/>
<dbReference type="InterPro" id="IPR055259">
    <property type="entry name" value="YkvP/CgeB_Glyco_trans-like"/>
</dbReference>
<proteinExistence type="predicted"/>
<name>Q12TY5_METBU</name>
<feature type="domain" description="Spore protein YkvP/CgeB glycosyl transferase-like" evidence="1">
    <location>
        <begin position="189"/>
        <end position="344"/>
    </location>
</feature>
<dbReference type="KEGG" id="mbu:Mbur_2228"/>
<evidence type="ECO:0000313" key="3">
    <source>
        <dbReference type="Proteomes" id="UP000001979"/>
    </source>
</evidence>
<dbReference type="EMBL" id="CP000300">
    <property type="protein sequence ID" value="ABE53091.1"/>
    <property type="molecule type" value="Genomic_DNA"/>
</dbReference>
<protein>
    <recommendedName>
        <fullName evidence="1">Spore protein YkvP/CgeB glycosyl transferase-like domain-containing protein</fullName>
    </recommendedName>
</protein>
<keyword evidence="3" id="KW-1185">Reference proteome</keyword>
<dbReference type="SUPFAM" id="SSF53756">
    <property type="entry name" value="UDP-Glycosyltransferase/glycogen phosphorylase"/>
    <property type="match status" value="1"/>
</dbReference>
<evidence type="ECO:0000313" key="2">
    <source>
        <dbReference type="EMBL" id="ABE53091.1"/>
    </source>
</evidence>
<reference evidence="3" key="1">
    <citation type="journal article" date="2009" name="ISME J.">
        <title>The genome sequence of the psychrophilic archaeon, Methanococcoides burtonii: the role of genome evolution in cold adaptation.</title>
        <authorList>
            <person name="Allen M.A."/>
            <person name="Lauro F.M."/>
            <person name="Williams T.J."/>
            <person name="Burg D."/>
            <person name="Siddiqui K.S."/>
            <person name="De Francisci D."/>
            <person name="Chong K.W."/>
            <person name="Pilak O."/>
            <person name="Chew H.H."/>
            <person name="De Maere M.Z."/>
            <person name="Ting L."/>
            <person name="Katrib M."/>
            <person name="Ng C."/>
            <person name="Sowers K.R."/>
            <person name="Galperin M.Y."/>
            <person name="Anderson I.J."/>
            <person name="Ivanova N."/>
            <person name="Dalin E."/>
            <person name="Martinez M."/>
            <person name="Lapidus A."/>
            <person name="Hauser L."/>
            <person name="Land M."/>
            <person name="Thomas T."/>
            <person name="Cavicchioli R."/>
        </authorList>
    </citation>
    <scope>NUCLEOTIDE SEQUENCE [LARGE SCALE GENOMIC DNA]</scope>
    <source>
        <strain evidence="3">DSM 6242 / NBRC 107633 / OCM 468 / ACE-M</strain>
    </source>
</reference>
<organism evidence="2 3">
    <name type="scientific">Methanococcoides burtonii (strain DSM 6242 / NBRC 107633 / OCM 468 / ACE-M)</name>
    <dbReference type="NCBI Taxonomy" id="259564"/>
    <lineage>
        <taxon>Archaea</taxon>
        <taxon>Methanobacteriati</taxon>
        <taxon>Methanobacteriota</taxon>
        <taxon>Stenosarchaea group</taxon>
        <taxon>Methanomicrobia</taxon>
        <taxon>Methanosarcinales</taxon>
        <taxon>Methanosarcinaceae</taxon>
        <taxon>Methanococcoides</taxon>
    </lineage>
</organism>
<sequence>MNIAYHMPSMDTIYAQRTIYYGYKAAFEDLGHNFVTFSYGDNLDNFLDRNHIDIFITSSHFYYQKYINLNVLKKYRNKGMVLFTKIDFWNSPLSSLRINESKSLKDDTKTVQLIKDGLLGDVFFHVVEQFDERMEGFESETGYKYFTIPLAADKMTLKNEYSKDFIADISYIGTYLPSKRMFFKDCVFPLKHKYDLKLYGQDWTLRDRLMGWVQKFGQYYNIKYLKTIQKPKLQLGDEAKIYSSSKICINVHEEYQKKYGGDCNERTFKIPLCGGFEITDDVACIRKYFEDGKEIIIAKNREDWLEKIDYYMNNPDKRLAIIEAGRDKVLKEHTYHNRVEQMLEIYDSVKKHD</sequence>
<dbReference type="AlphaFoldDB" id="Q12TY5"/>
<accession>Q12TY5</accession>
<dbReference type="Pfam" id="PF13524">
    <property type="entry name" value="Glyco_trans_1_2"/>
    <property type="match status" value="1"/>
</dbReference>
<dbReference type="STRING" id="259564.Mbur_2228"/>